<dbReference type="AlphaFoldDB" id="A0A0F9F381"/>
<comment type="caution">
    <text evidence="1">The sequence shown here is derived from an EMBL/GenBank/DDBJ whole genome shotgun (WGS) entry which is preliminary data.</text>
</comment>
<proteinExistence type="predicted"/>
<gene>
    <name evidence="1" type="ORF">LCGC14_2001830</name>
</gene>
<organism evidence="1">
    <name type="scientific">marine sediment metagenome</name>
    <dbReference type="NCBI Taxonomy" id="412755"/>
    <lineage>
        <taxon>unclassified sequences</taxon>
        <taxon>metagenomes</taxon>
        <taxon>ecological metagenomes</taxon>
    </lineage>
</organism>
<accession>A0A0F9F381</accession>
<name>A0A0F9F381_9ZZZZ</name>
<evidence type="ECO:0000313" key="1">
    <source>
        <dbReference type="EMBL" id="KKL80733.1"/>
    </source>
</evidence>
<protein>
    <submittedName>
        <fullName evidence="1">Uncharacterized protein</fullName>
    </submittedName>
</protein>
<dbReference type="Gene3D" id="3.30.470.20">
    <property type="entry name" value="ATP-grasp fold, B domain"/>
    <property type="match status" value="1"/>
</dbReference>
<dbReference type="SUPFAM" id="SSF56059">
    <property type="entry name" value="Glutathione synthetase ATP-binding domain-like"/>
    <property type="match status" value="1"/>
</dbReference>
<reference evidence="1" key="1">
    <citation type="journal article" date="2015" name="Nature">
        <title>Complex archaea that bridge the gap between prokaryotes and eukaryotes.</title>
        <authorList>
            <person name="Spang A."/>
            <person name="Saw J.H."/>
            <person name="Jorgensen S.L."/>
            <person name="Zaremba-Niedzwiedzka K."/>
            <person name="Martijn J."/>
            <person name="Lind A.E."/>
            <person name="van Eijk R."/>
            <person name="Schleper C."/>
            <person name="Guy L."/>
            <person name="Ettema T.J."/>
        </authorList>
    </citation>
    <scope>NUCLEOTIDE SEQUENCE</scope>
</reference>
<sequence length="249" mass="29183">MKKYSFSLFIVKLLSRDSNQAIYDTINKISPNIPVINSLNSVRMCEHRSQTFNFIEQRCKKLSIPKSYYSIHDASIAIKKGVKIIIKLDMHNIPNLPKNDRIIGNPKNLSQFKEMVKNYKEEDLFFQEYLGKFDLIYKIYVIDRWAVSITSHNRLRQNENLSPLELVHIRVPIDKQFKRRILRFGRKIGMSTFGIDYIISQDGNPYIVDVNDFPSFRRIPEAISLVSDYIYNTITSRQVVIRTLVKAKS</sequence>
<dbReference type="EMBL" id="LAZR01022768">
    <property type="protein sequence ID" value="KKL80733.1"/>
    <property type="molecule type" value="Genomic_DNA"/>
</dbReference>